<evidence type="ECO:0000313" key="3">
    <source>
        <dbReference type="Proteomes" id="UP000467700"/>
    </source>
</evidence>
<comment type="caution">
    <text evidence="2">The sequence shown here is derived from an EMBL/GenBank/DDBJ whole genome shotgun (WGS) entry which is preliminary data.</text>
</comment>
<dbReference type="AlphaFoldDB" id="A0A8S0W4L8"/>
<dbReference type="OrthoDB" id="2927019at2759"/>
<organism evidence="2 3">
    <name type="scientific">Cyclocybe aegerita</name>
    <name type="common">Black poplar mushroom</name>
    <name type="synonym">Agrocybe aegerita</name>
    <dbReference type="NCBI Taxonomy" id="1973307"/>
    <lineage>
        <taxon>Eukaryota</taxon>
        <taxon>Fungi</taxon>
        <taxon>Dikarya</taxon>
        <taxon>Basidiomycota</taxon>
        <taxon>Agaricomycotina</taxon>
        <taxon>Agaricomycetes</taxon>
        <taxon>Agaricomycetidae</taxon>
        <taxon>Agaricales</taxon>
        <taxon>Agaricineae</taxon>
        <taxon>Bolbitiaceae</taxon>
        <taxon>Cyclocybe</taxon>
    </lineage>
</organism>
<dbReference type="EMBL" id="CACVBS010000090">
    <property type="protein sequence ID" value="CAA7270315.1"/>
    <property type="molecule type" value="Genomic_DNA"/>
</dbReference>
<keyword evidence="1" id="KW-0732">Signal</keyword>
<dbReference type="Proteomes" id="UP000467700">
    <property type="component" value="Unassembled WGS sequence"/>
</dbReference>
<feature type="chain" id="PRO_5035727567" evidence="1">
    <location>
        <begin position="24"/>
        <end position="263"/>
    </location>
</feature>
<evidence type="ECO:0000313" key="2">
    <source>
        <dbReference type="EMBL" id="CAA7270315.1"/>
    </source>
</evidence>
<evidence type="ECO:0000256" key="1">
    <source>
        <dbReference type="SAM" id="SignalP"/>
    </source>
</evidence>
<name>A0A8S0W4L8_CYCAE</name>
<protein>
    <submittedName>
        <fullName evidence="2">Uncharacterized protein</fullName>
    </submittedName>
</protein>
<sequence>MILNRLHALFFVAAAILFSGVAARPQFSSAHALQKREPTTPELELRTNAARMAAGLGPSKPKRMFDATRVIEARTYPSGAPQTTYRIRINKADGGQWPGSKKMYVARSYTSSNRFDGTTSDNSNQHLKITVGTTSGLTSLTMTNGPSGAYPYLGFARENTNSLTTGYASGSGWYNSLTSTKATSLGAGPSNVGNSMSPSYKYSESTIWSVEGGAQLKAKWVNSPGQSAQDTTLYYASDWDTLVQTRKTSGLPSHFVKVNLVLV</sequence>
<gene>
    <name evidence="2" type="ORF">AAE3_LOCUS12613</name>
</gene>
<feature type="signal peptide" evidence="1">
    <location>
        <begin position="1"/>
        <end position="23"/>
    </location>
</feature>
<proteinExistence type="predicted"/>
<accession>A0A8S0W4L8</accession>
<keyword evidence="3" id="KW-1185">Reference proteome</keyword>
<reference evidence="2 3" key="1">
    <citation type="submission" date="2020-01" db="EMBL/GenBank/DDBJ databases">
        <authorList>
            <person name="Gupta K D."/>
        </authorList>
    </citation>
    <scope>NUCLEOTIDE SEQUENCE [LARGE SCALE GENOMIC DNA]</scope>
</reference>